<keyword evidence="3" id="KW-1185">Reference proteome</keyword>
<gene>
    <name evidence="2" type="ORF">SYV04_08790</name>
</gene>
<feature type="signal peptide" evidence="1">
    <location>
        <begin position="1"/>
        <end position="22"/>
    </location>
</feature>
<evidence type="ECO:0000313" key="3">
    <source>
        <dbReference type="Proteomes" id="UP001291309"/>
    </source>
</evidence>
<dbReference type="Proteomes" id="UP001291309">
    <property type="component" value="Unassembled WGS sequence"/>
</dbReference>
<feature type="chain" id="PRO_5047180440" description="Carboxypeptidase regulatory-like domain-containing protein" evidence="1">
    <location>
        <begin position="23"/>
        <end position="373"/>
    </location>
</feature>
<evidence type="ECO:0000256" key="1">
    <source>
        <dbReference type="SAM" id="SignalP"/>
    </source>
</evidence>
<evidence type="ECO:0008006" key="4">
    <source>
        <dbReference type="Google" id="ProtNLM"/>
    </source>
</evidence>
<name>A0ABU5H325_9BACT</name>
<reference evidence="2 3" key="1">
    <citation type="submission" date="2023-12" db="EMBL/GenBank/DDBJ databases">
        <title>the genome sequence of Hyalangium sp. s54d21.</title>
        <authorList>
            <person name="Zhang X."/>
        </authorList>
    </citation>
    <scope>NUCLEOTIDE SEQUENCE [LARGE SCALE GENOMIC DNA]</scope>
    <source>
        <strain evidence="3">s54d21</strain>
    </source>
</reference>
<keyword evidence="1" id="KW-0732">Signal</keyword>
<dbReference type="EMBL" id="JAXIVS010000002">
    <property type="protein sequence ID" value="MDY7226480.1"/>
    <property type="molecule type" value="Genomic_DNA"/>
</dbReference>
<sequence>MSQRGPRMFLLLCLLLGGHALAQSPTPKAAPPKPSAVDESLAKLRKAGKGPLADQLLAAIQSARKQREAHGLGHVLVGRVKLGGGPGKLEQLNSQVSLVGEGWFVTLVENLRNPVPLRLHGYDAVDISTQGLPAEELLSVGEVTLRPLPPEKLGAVRGRVVATDPKAPIQAYAYITAGDLNTPSGTINEDRPAVRLDIKQDKDGVFQLSGLTPRPARYELWFKAPDHVAQSRVVLAAAGTTQNLGEVRLEKPRQLRVRYVLSTTPPPFVDQPVQEAVVDGGQPFKADPQMQGATFVLQQRPGIQRLRFQTQPARLGQLGKGKLEEFRFVDPNTVQFVSPFEVGFDPSRVYLLDHRAVGQWVLFQVEPVTGEAK</sequence>
<dbReference type="RefSeq" id="WP_321545199.1">
    <property type="nucleotide sequence ID" value="NZ_JAXIVS010000002.1"/>
</dbReference>
<evidence type="ECO:0000313" key="2">
    <source>
        <dbReference type="EMBL" id="MDY7226480.1"/>
    </source>
</evidence>
<proteinExistence type="predicted"/>
<accession>A0ABU5H325</accession>
<organism evidence="2 3">
    <name type="scientific">Hyalangium rubrum</name>
    <dbReference type="NCBI Taxonomy" id="3103134"/>
    <lineage>
        <taxon>Bacteria</taxon>
        <taxon>Pseudomonadati</taxon>
        <taxon>Myxococcota</taxon>
        <taxon>Myxococcia</taxon>
        <taxon>Myxococcales</taxon>
        <taxon>Cystobacterineae</taxon>
        <taxon>Archangiaceae</taxon>
        <taxon>Hyalangium</taxon>
    </lineage>
</organism>
<comment type="caution">
    <text evidence="2">The sequence shown here is derived from an EMBL/GenBank/DDBJ whole genome shotgun (WGS) entry which is preliminary data.</text>
</comment>
<protein>
    <recommendedName>
        <fullName evidence="4">Carboxypeptidase regulatory-like domain-containing protein</fullName>
    </recommendedName>
</protein>